<dbReference type="InterPro" id="IPR050584">
    <property type="entry name" value="Cholesterol_7-desaturase"/>
</dbReference>
<dbReference type="Gene3D" id="3.90.380.10">
    <property type="entry name" value="Naphthalene 1,2-dioxygenase Alpha Subunit, Chain A, domain 1"/>
    <property type="match status" value="1"/>
</dbReference>
<dbReference type="Proteomes" id="UP000276029">
    <property type="component" value="Unassembled WGS sequence"/>
</dbReference>
<dbReference type="SUPFAM" id="SSF50022">
    <property type="entry name" value="ISP domain"/>
    <property type="match status" value="1"/>
</dbReference>
<keyword evidence="10" id="KW-1185">Reference proteome</keyword>
<reference evidence="8 10" key="2">
    <citation type="submission" date="2018-10" db="EMBL/GenBank/DDBJ databases">
        <title>Genomic Encyclopedia of Type Strains, Phase IV (KMG-IV): sequencing the most valuable type-strain genomes for metagenomic binning, comparative biology and taxonomic classification.</title>
        <authorList>
            <person name="Goeker M."/>
        </authorList>
    </citation>
    <scope>NUCLEOTIDE SEQUENCE [LARGE SCALE GENOMIC DNA]</scope>
    <source>
        <strain evidence="8 10">DSM 19791</strain>
    </source>
</reference>
<keyword evidence="1" id="KW-0001">2Fe-2S</keyword>
<evidence type="ECO:0000256" key="5">
    <source>
        <dbReference type="ARBA" id="ARBA00023014"/>
    </source>
</evidence>
<keyword evidence="4" id="KW-0408">Iron</keyword>
<evidence type="ECO:0000313" key="8">
    <source>
        <dbReference type="EMBL" id="RKS91211.1"/>
    </source>
</evidence>
<dbReference type="GO" id="GO:0051537">
    <property type="term" value="F:2 iron, 2 sulfur cluster binding"/>
    <property type="evidence" value="ECO:0007669"/>
    <property type="project" value="UniProtKB-KW"/>
</dbReference>
<feature type="domain" description="Rieske" evidence="6">
    <location>
        <begin position="8"/>
        <end position="108"/>
    </location>
</feature>
<dbReference type="RefSeq" id="WP_121047688.1">
    <property type="nucleotide sequence ID" value="NZ_AP018711.1"/>
</dbReference>
<keyword evidence="5" id="KW-0411">Iron-sulfur</keyword>
<dbReference type="AlphaFoldDB" id="A0AAD1D6M0"/>
<dbReference type="GO" id="GO:0046872">
    <property type="term" value="F:metal ion binding"/>
    <property type="evidence" value="ECO:0007669"/>
    <property type="project" value="UniProtKB-KW"/>
</dbReference>
<dbReference type="Gene3D" id="2.102.10.10">
    <property type="entry name" value="Rieske [2Fe-2S] iron-sulphur domain"/>
    <property type="match status" value="1"/>
</dbReference>
<dbReference type="InterPro" id="IPR017941">
    <property type="entry name" value="Rieske_2Fe-2S"/>
</dbReference>
<keyword evidence="2" id="KW-0479">Metal-binding</keyword>
<dbReference type="Pfam" id="PF00355">
    <property type="entry name" value="Rieske"/>
    <property type="match status" value="1"/>
</dbReference>
<dbReference type="Pfam" id="PF19112">
    <property type="entry name" value="VanA_C"/>
    <property type="match status" value="1"/>
</dbReference>
<organism evidence="7 9">
    <name type="scientific">Sphingosinicella microcystinivorans</name>
    <dbReference type="NCBI Taxonomy" id="335406"/>
    <lineage>
        <taxon>Bacteria</taxon>
        <taxon>Pseudomonadati</taxon>
        <taxon>Pseudomonadota</taxon>
        <taxon>Alphaproteobacteria</taxon>
        <taxon>Sphingomonadales</taxon>
        <taxon>Sphingosinicellaceae</taxon>
        <taxon>Sphingosinicella</taxon>
    </lineage>
</organism>
<evidence type="ECO:0000259" key="6">
    <source>
        <dbReference type="PROSITE" id="PS51296"/>
    </source>
</evidence>
<dbReference type="PANTHER" id="PTHR21266">
    <property type="entry name" value="IRON-SULFUR DOMAIN CONTAINING PROTEIN"/>
    <property type="match status" value="1"/>
</dbReference>
<dbReference type="InterPro" id="IPR036922">
    <property type="entry name" value="Rieske_2Fe-2S_sf"/>
</dbReference>
<gene>
    <name evidence="7" type="primary">vanA</name>
    <name evidence="8" type="ORF">DFR51_0767</name>
    <name evidence="7" type="ORF">SmB9_18370</name>
</gene>
<proteinExistence type="predicted"/>
<evidence type="ECO:0000313" key="7">
    <source>
        <dbReference type="EMBL" id="BBE34179.1"/>
    </source>
</evidence>
<evidence type="ECO:0000256" key="1">
    <source>
        <dbReference type="ARBA" id="ARBA00022714"/>
    </source>
</evidence>
<dbReference type="SUPFAM" id="SSF55961">
    <property type="entry name" value="Bet v1-like"/>
    <property type="match status" value="1"/>
</dbReference>
<evidence type="ECO:0000256" key="2">
    <source>
        <dbReference type="ARBA" id="ARBA00022723"/>
    </source>
</evidence>
<dbReference type="PANTHER" id="PTHR21266:SF60">
    <property type="entry name" value="3-KETOSTEROID-9-ALPHA-MONOOXYGENASE, OXYGENASE COMPONENT"/>
    <property type="match status" value="1"/>
</dbReference>
<dbReference type="KEGG" id="smic:SmB9_18370"/>
<reference evidence="7 9" key="1">
    <citation type="submission" date="2018-06" db="EMBL/GenBank/DDBJ databases">
        <title>Complete Genome Sequence of the Microcystin-Degrading Bacterium Sphingosinicella microcystinivorans Strain B-9.</title>
        <authorList>
            <person name="Jin H."/>
            <person name="Nishizawa T."/>
            <person name="Guo Y."/>
            <person name="Nishizawa A."/>
            <person name="Park H."/>
            <person name="Kato H."/>
            <person name="Tsuji K."/>
            <person name="Harada K."/>
        </authorList>
    </citation>
    <scope>NUCLEOTIDE SEQUENCE [LARGE SCALE GENOMIC DNA]</scope>
    <source>
        <strain evidence="7 9">B9</strain>
    </source>
</reference>
<name>A0AAD1D6M0_SPHMI</name>
<dbReference type="InterPro" id="IPR044043">
    <property type="entry name" value="VanA_C_cat"/>
</dbReference>
<dbReference type="PROSITE" id="PS51296">
    <property type="entry name" value="RIESKE"/>
    <property type="match status" value="1"/>
</dbReference>
<evidence type="ECO:0000256" key="3">
    <source>
        <dbReference type="ARBA" id="ARBA00023002"/>
    </source>
</evidence>
<dbReference type="EMBL" id="RBWX01000007">
    <property type="protein sequence ID" value="RKS91211.1"/>
    <property type="molecule type" value="Genomic_DNA"/>
</dbReference>
<evidence type="ECO:0000256" key="4">
    <source>
        <dbReference type="ARBA" id="ARBA00023004"/>
    </source>
</evidence>
<evidence type="ECO:0000313" key="10">
    <source>
        <dbReference type="Proteomes" id="UP000276029"/>
    </source>
</evidence>
<sequence length="344" mass="38189">MSFLRNCWYVAAWADELNDGMLARTIIGDAVLFWRADNRLFAVADRCPHRLAPLSMGLVDGGTVRCGYHGLVFNGASGACTHNPHGSATSVLSIRTYLCLERHGIVWIWMGDPERADPDDVPAMSFIDNAGEHAFSKGYMYTAAGHKLLEDNILDLSHADYLHPDTLGGGSITRSRAKVEERGHTVFVRWFTSGEPAIPIFRPEMPDPMMQTDMWTEVVWHPNGVMILRVGATPLGRAPEQGIDTWNAHIMTPETLTTSHYFYCNSRNYKTDDAAYNAAMAAGLRTAFEQEDKPMIEAQQRALGDAELFDLKPALLAIDNGSTRARRIYQRLVADEAAASSQRV</sequence>
<protein>
    <submittedName>
        <fullName evidence="7">(2Fe-2S)-binding protein</fullName>
    </submittedName>
    <submittedName>
        <fullName evidence="8">Vanillate demethylase subunit A</fullName>
    </submittedName>
</protein>
<dbReference type="Proteomes" id="UP000275727">
    <property type="component" value="Chromosome"/>
</dbReference>
<evidence type="ECO:0000313" key="9">
    <source>
        <dbReference type="Proteomes" id="UP000275727"/>
    </source>
</evidence>
<dbReference type="GO" id="GO:0016491">
    <property type="term" value="F:oxidoreductase activity"/>
    <property type="evidence" value="ECO:0007669"/>
    <property type="project" value="UniProtKB-KW"/>
</dbReference>
<keyword evidence="3" id="KW-0560">Oxidoreductase</keyword>
<dbReference type="EMBL" id="AP018711">
    <property type="protein sequence ID" value="BBE34179.1"/>
    <property type="molecule type" value="Genomic_DNA"/>
</dbReference>
<accession>A0AAD1D6M0</accession>